<dbReference type="VEuPathDB" id="TriTrypDB:TcG_08090"/>
<dbReference type="EMBL" id="PRFA01000303">
    <property type="protein sequence ID" value="PWU83604.1"/>
    <property type="molecule type" value="Genomic_DNA"/>
</dbReference>
<dbReference type="VEuPathDB" id="TriTrypDB:TcCLB.503425.29"/>
<dbReference type="SUPFAM" id="SSF50249">
    <property type="entry name" value="Nucleic acid-binding proteins"/>
    <property type="match status" value="1"/>
</dbReference>
<proteinExistence type="predicted"/>
<evidence type="ECO:0000313" key="2">
    <source>
        <dbReference type="Proteomes" id="UP000246121"/>
    </source>
</evidence>
<name>A0A2V2UI17_TRYCR</name>
<comment type="caution">
    <text evidence="1">The sequence shown here is derived from an EMBL/GenBank/DDBJ whole genome shotgun (WGS) entry which is preliminary data.</text>
</comment>
<dbReference type="VEuPathDB" id="TriTrypDB:C4B63_303g13"/>
<dbReference type="Gene3D" id="2.20.28.10">
    <property type="match status" value="1"/>
</dbReference>
<dbReference type="VEuPathDB" id="TriTrypDB:Tc_MARK_3551"/>
<sequence length="209" mass="22506">MSISGIPQENVKWLWQMYCASLAPLSFEEEVVVEMWRLFAAFLASLSLQPAATASNQAPSAIATFTFAVDLRSDGLTAEMRTALVNQPQVVVPLLEFFRAVLDYQQNTEEHRRGAPGSKRLVCSVIGDDACATSFDALGASLLGQLVVIRGTVVRMSPSRVICVKMAFRCGLCGAIVEVSTEDGVLIYLDHAVVDAGLQVVPVGGTRKV</sequence>
<dbReference type="Proteomes" id="UP000246121">
    <property type="component" value="Unassembled WGS sequence"/>
</dbReference>
<dbReference type="VEuPathDB" id="TriTrypDB:TcBrA4_0014720"/>
<dbReference type="VEuPathDB" id="TriTrypDB:TCSYLVIO_004809"/>
<dbReference type="VEuPathDB" id="TriTrypDB:BCY84_10690"/>
<gene>
    <name evidence="1" type="ORF">C4B63_303g13</name>
</gene>
<dbReference type="VEuPathDB" id="TriTrypDB:TcCL_ESM09798"/>
<accession>A0A2V2UI17</accession>
<dbReference type="AlphaFoldDB" id="A0A2V2UI17"/>
<protein>
    <submittedName>
        <fullName evidence="1">Putative DNA replication licensing factor MCM8</fullName>
    </submittedName>
</protein>
<dbReference type="VEuPathDB" id="TriTrypDB:C3747_742g5"/>
<organism evidence="1 2">
    <name type="scientific">Trypanosoma cruzi</name>
    <dbReference type="NCBI Taxonomy" id="5693"/>
    <lineage>
        <taxon>Eukaryota</taxon>
        <taxon>Discoba</taxon>
        <taxon>Euglenozoa</taxon>
        <taxon>Kinetoplastea</taxon>
        <taxon>Metakinetoplastina</taxon>
        <taxon>Trypanosomatida</taxon>
        <taxon>Trypanosomatidae</taxon>
        <taxon>Trypanosoma</taxon>
        <taxon>Schizotrypanum</taxon>
    </lineage>
</organism>
<evidence type="ECO:0000313" key="1">
    <source>
        <dbReference type="EMBL" id="PWU83604.1"/>
    </source>
</evidence>
<reference evidence="1 2" key="1">
    <citation type="journal article" date="2018" name="Microb. Genom.">
        <title>Expanding an expanded genome: long-read sequencing of Trypanosoma cruzi.</title>
        <authorList>
            <person name="Berna L."/>
            <person name="Rodriguez M."/>
            <person name="Chiribao M.L."/>
            <person name="Parodi-Talice A."/>
            <person name="Pita S."/>
            <person name="Rijo G."/>
            <person name="Alvarez-Valin F."/>
            <person name="Robello C."/>
        </authorList>
    </citation>
    <scope>NUCLEOTIDE SEQUENCE [LARGE SCALE GENOMIC DNA]</scope>
    <source>
        <strain evidence="1 2">Dm28c</strain>
    </source>
</reference>
<dbReference type="VEuPathDB" id="TriTrypDB:ECC02_012774"/>
<dbReference type="Gene3D" id="2.40.50.140">
    <property type="entry name" value="Nucleic acid-binding proteins"/>
    <property type="match status" value="1"/>
</dbReference>
<dbReference type="VEuPathDB" id="TriTrypDB:TCDM_11667"/>
<dbReference type="InterPro" id="IPR012340">
    <property type="entry name" value="NA-bd_OB-fold"/>
</dbReference>